<keyword evidence="2" id="KW-1185">Reference proteome</keyword>
<name>A0A423U042_PENVA</name>
<dbReference type="Proteomes" id="UP000283509">
    <property type="component" value="Unassembled WGS sequence"/>
</dbReference>
<protein>
    <submittedName>
        <fullName evidence="1">Uncharacterized protein</fullName>
    </submittedName>
</protein>
<reference evidence="1 2" key="1">
    <citation type="submission" date="2018-04" db="EMBL/GenBank/DDBJ databases">
        <authorList>
            <person name="Zhang X."/>
            <person name="Yuan J."/>
            <person name="Li F."/>
            <person name="Xiang J."/>
        </authorList>
    </citation>
    <scope>NUCLEOTIDE SEQUENCE [LARGE SCALE GENOMIC DNA]</scope>
    <source>
        <tissue evidence="1">Muscle</tissue>
    </source>
</reference>
<evidence type="ECO:0000313" key="1">
    <source>
        <dbReference type="EMBL" id="ROT82065.1"/>
    </source>
</evidence>
<evidence type="ECO:0000313" key="2">
    <source>
        <dbReference type="Proteomes" id="UP000283509"/>
    </source>
</evidence>
<gene>
    <name evidence="1" type="ORF">C7M84_024762</name>
</gene>
<comment type="caution">
    <text evidence="1">The sequence shown here is derived from an EMBL/GenBank/DDBJ whole genome shotgun (WGS) entry which is preliminary data.</text>
</comment>
<dbReference type="OrthoDB" id="6367990at2759"/>
<sequence>MEEGSGAHTRTRIYIFRANPPPWHTSPPVPRVLPVPPRSLAALAGIRFHLFRVRTSSGLESGAEYRRAYRGVAGGCLNYGHSCLGAHGKRSSSNPGEGRSITPTLQPALPRPLLDILLDALSSATRPGAQSAAHSQFRQRIPSDFAAANAATRALLLEDVNEAGARAMADGNEDSGSFAYAPNGQETEDAVFVFSPVEDYSEARYRRDAGNASAKDVVFAKDETLPKDSELEEKEGEDVALEVTRDGKRRMSTRAAQPRRIVDLHILAVRIE</sequence>
<organism evidence="1 2">
    <name type="scientific">Penaeus vannamei</name>
    <name type="common">Whiteleg shrimp</name>
    <name type="synonym">Litopenaeus vannamei</name>
    <dbReference type="NCBI Taxonomy" id="6689"/>
    <lineage>
        <taxon>Eukaryota</taxon>
        <taxon>Metazoa</taxon>
        <taxon>Ecdysozoa</taxon>
        <taxon>Arthropoda</taxon>
        <taxon>Crustacea</taxon>
        <taxon>Multicrustacea</taxon>
        <taxon>Malacostraca</taxon>
        <taxon>Eumalacostraca</taxon>
        <taxon>Eucarida</taxon>
        <taxon>Decapoda</taxon>
        <taxon>Dendrobranchiata</taxon>
        <taxon>Penaeoidea</taxon>
        <taxon>Penaeidae</taxon>
        <taxon>Penaeus</taxon>
    </lineage>
</organism>
<reference evidence="1 2" key="2">
    <citation type="submission" date="2019-01" db="EMBL/GenBank/DDBJ databases">
        <title>The decoding of complex shrimp genome reveals the adaptation for benthos swimmer, frequently molting mechanism and breeding impact on genome.</title>
        <authorList>
            <person name="Sun Y."/>
            <person name="Gao Y."/>
            <person name="Yu Y."/>
        </authorList>
    </citation>
    <scope>NUCLEOTIDE SEQUENCE [LARGE SCALE GENOMIC DNA]</scope>
    <source>
        <tissue evidence="1">Muscle</tissue>
    </source>
</reference>
<accession>A0A423U042</accession>
<proteinExistence type="predicted"/>
<dbReference type="AlphaFoldDB" id="A0A423U042"/>
<dbReference type="EMBL" id="QCYY01000886">
    <property type="protein sequence ID" value="ROT82065.1"/>
    <property type="molecule type" value="Genomic_DNA"/>
</dbReference>